<accession>A0AAZ1X0M8</accession>
<feature type="domain" description="IMP dehydrogenase/GMP reductase" evidence="7">
    <location>
        <begin position="31"/>
        <end position="110"/>
    </location>
</feature>
<name>A0AAZ1X0M8_OREAU</name>
<reference evidence="9" key="1">
    <citation type="submission" date="2020-03" db="EMBL/GenBank/DDBJ databases">
        <title>Evolution of repeat sequences and sex chromosomes of tilapia species revealed by chromosome-level genomes.</title>
        <authorList>
            <person name="Xu L."/>
            <person name="Tao W."/>
            <person name="Wang D."/>
            <person name="Zhou Q."/>
        </authorList>
    </citation>
    <scope>NUCLEOTIDE SEQUENCE [LARGE SCALE GENOMIC DNA]</scope>
    <source>
        <strain evidence="9">Israel</strain>
    </source>
</reference>
<dbReference type="GO" id="GO:0006183">
    <property type="term" value="P:GTP biosynthetic process"/>
    <property type="evidence" value="ECO:0007669"/>
    <property type="project" value="TreeGrafter"/>
</dbReference>
<dbReference type="EC" id="1.1.1.205" evidence="4"/>
<proteinExistence type="predicted"/>
<dbReference type="PANTHER" id="PTHR11911">
    <property type="entry name" value="INOSINE-5-MONOPHOSPHATE DEHYDROGENASE RELATED"/>
    <property type="match status" value="1"/>
</dbReference>
<comment type="function">
    <text evidence="5">Catalyzes the conversion of inosine 5'-phosphate (IMP) to xanthosine 5'-phosphate (XMP), the first committed and rate-limiting step in the de novo synthesis of guanine nucleotides, and therefore plays an important role in the regulation of cell growth. Could also have a single-stranded nucleic acid-binding activity and could play a role in RNA and/or DNA metabolism. It may also have a role in the development of malignancy and the growth progression of some tumors.</text>
</comment>
<comment type="pathway">
    <text evidence="3">Purine metabolism; XMP biosynthesis via de novo pathway; XMP from IMP: step 1/1.</text>
</comment>
<evidence type="ECO:0000313" key="8">
    <source>
        <dbReference type="Ensembl" id="ENSOABP00000061273.1"/>
    </source>
</evidence>
<dbReference type="GO" id="GO:0006177">
    <property type="term" value="P:GMP biosynthetic process"/>
    <property type="evidence" value="ECO:0007669"/>
    <property type="project" value="UniProtKB-KW"/>
</dbReference>
<evidence type="ECO:0000313" key="9">
    <source>
        <dbReference type="Proteomes" id="UP000472276"/>
    </source>
</evidence>
<dbReference type="GO" id="GO:0005737">
    <property type="term" value="C:cytoplasm"/>
    <property type="evidence" value="ECO:0007669"/>
    <property type="project" value="TreeGrafter"/>
</dbReference>
<organism evidence="8 9">
    <name type="scientific">Oreochromis aureus</name>
    <name type="common">Israeli tilapia</name>
    <name type="synonym">Chromis aureus</name>
    <dbReference type="NCBI Taxonomy" id="47969"/>
    <lineage>
        <taxon>Eukaryota</taxon>
        <taxon>Metazoa</taxon>
        <taxon>Chordata</taxon>
        <taxon>Craniata</taxon>
        <taxon>Vertebrata</taxon>
        <taxon>Euteleostomi</taxon>
        <taxon>Actinopterygii</taxon>
        <taxon>Neopterygii</taxon>
        <taxon>Teleostei</taxon>
        <taxon>Neoteleostei</taxon>
        <taxon>Acanthomorphata</taxon>
        <taxon>Ovalentaria</taxon>
        <taxon>Cichlomorphae</taxon>
        <taxon>Cichliformes</taxon>
        <taxon>Cichlidae</taxon>
        <taxon>African cichlids</taxon>
        <taxon>Pseudocrenilabrinae</taxon>
        <taxon>Oreochromini</taxon>
        <taxon>Oreochromis</taxon>
    </lineage>
</organism>
<dbReference type="SUPFAM" id="SSF51412">
    <property type="entry name" value="Inosine monophosphate dehydrogenase (IMPDH)"/>
    <property type="match status" value="1"/>
</dbReference>
<dbReference type="InterPro" id="IPR001093">
    <property type="entry name" value="IMP_DH_GMPRt"/>
</dbReference>
<dbReference type="InterPro" id="IPR005990">
    <property type="entry name" value="IMP_DH"/>
</dbReference>
<dbReference type="Pfam" id="PF00478">
    <property type="entry name" value="IMPDH"/>
    <property type="match status" value="1"/>
</dbReference>
<dbReference type="FunFam" id="3.20.20.70:FF:000424">
    <property type="entry name" value="Inosine-5'-monophosphate dehydrogenase 2"/>
    <property type="match status" value="1"/>
</dbReference>
<evidence type="ECO:0000256" key="4">
    <source>
        <dbReference type="ARBA" id="ARBA00024384"/>
    </source>
</evidence>
<evidence type="ECO:0000256" key="3">
    <source>
        <dbReference type="ARBA" id="ARBA00024330"/>
    </source>
</evidence>
<evidence type="ECO:0000256" key="1">
    <source>
        <dbReference type="ARBA" id="ARBA00022749"/>
    </source>
</evidence>
<sequence>MSMADYLISGGTGYIPDDGLSAQQLFSTGGGLTYNDFLILPGFIDFTSDEVDLTSALTRKITLKTPLISSPMDTVTESAMAIAMALMGGIGIIHHNCTPEFQANEVRKVKVNWRSW</sequence>
<dbReference type="SMART" id="SM01240">
    <property type="entry name" value="IMPDH"/>
    <property type="match status" value="1"/>
</dbReference>
<dbReference type="GO" id="GO:0003938">
    <property type="term" value="F:IMP dehydrogenase activity"/>
    <property type="evidence" value="ECO:0007669"/>
    <property type="project" value="UniProtKB-EC"/>
</dbReference>
<keyword evidence="1" id="KW-0332">GMP biosynthesis</keyword>
<evidence type="ECO:0000256" key="5">
    <source>
        <dbReference type="ARBA" id="ARBA00046101"/>
    </source>
</evidence>
<dbReference type="Proteomes" id="UP000472276">
    <property type="component" value="Unassembled WGS sequence"/>
</dbReference>
<protein>
    <recommendedName>
        <fullName evidence="4">IMP dehydrogenase</fullName>
        <ecNumber evidence="4">1.1.1.205</ecNumber>
    </recommendedName>
</protein>
<dbReference type="AlphaFoldDB" id="A0AAZ1X0M8"/>
<dbReference type="Gene3D" id="3.20.20.70">
    <property type="entry name" value="Aldolase class I"/>
    <property type="match status" value="1"/>
</dbReference>
<evidence type="ECO:0000256" key="6">
    <source>
        <dbReference type="ARBA" id="ARBA00048028"/>
    </source>
</evidence>
<evidence type="ECO:0000256" key="2">
    <source>
        <dbReference type="ARBA" id="ARBA00022755"/>
    </source>
</evidence>
<comment type="catalytic activity">
    <reaction evidence="6">
        <text>IMP + NAD(+) + H2O = XMP + NADH + H(+)</text>
        <dbReference type="Rhea" id="RHEA:11708"/>
        <dbReference type="ChEBI" id="CHEBI:15377"/>
        <dbReference type="ChEBI" id="CHEBI:15378"/>
        <dbReference type="ChEBI" id="CHEBI:57464"/>
        <dbReference type="ChEBI" id="CHEBI:57540"/>
        <dbReference type="ChEBI" id="CHEBI:57945"/>
        <dbReference type="ChEBI" id="CHEBI:58053"/>
        <dbReference type="EC" id="1.1.1.205"/>
    </reaction>
</comment>
<dbReference type="PANTHER" id="PTHR11911:SF129">
    <property type="entry name" value="INOSINE-5'-MONOPHOSPHATE DEHYDROGENASE 1B"/>
    <property type="match status" value="1"/>
</dbReference>
<evidence type="ECO:0000259" key="7">
    <source>
        <dbReference type="Pfam" id="PF00478"/>
    </source>
</evidence>
<dbReference type="InterPro" id="IPR013785">
    <property type="entry name" value="Aldolase_TIM"/>
</dbReference>
<dbReference type="Ensembl" id="ENSOABT00000070993.1">
    <property type="protein sequence ID" value="ENSOABP00000061273.1"/>
    <property type="gene ID" value="ENSOABG00000008145.2"/>
</dbReference>
<keyword evidence="2" id="KW-0658">Purine biosynthesis</keyword>
<reference evidence="8" key="2">
    <citation type="submission" date="2025-08" db="UniProtKB">
        <authorList>
            <consortium name="Ensembl"/>
        </authorList>
    </citation>
    <scope>IDENTIFICATION</scope>
</reference>
<reference evidence="8" key="3">
    <citation type="submission" date="2025-09" db="UniProtKB">
        <authorList>
            <consortium name="Ensembl"/>
        </authorList>
    </citation>
    <scope>IDENTIFICATION</scope>
</reference>
<keyword evidence="9" id="KW-1185">Reference proteome</keyword>
<gene>
    <name evidence="8" type="primary">impdh1b</name>
</gene>